<keyword evidence="3" id="KW-1185">Reference proteome</keyword>
<name>A0A4U1L3D5_9SPHN</name>
<feature type="region of interest" description="Disordered" evidence="1">
    <location>
        <begin position="83"/>
        <end position="150"/>
    </location>
</feature>
<dbReference type="EMBL" id="SWKR01000002">
    <property type="protein sequence ID" value="TKD50606.1"/>
    <property type="molecule type" value="Genomic_DNA"/>
</dbReference>
<comment type="caution">
    <text evidence="2">The sequence shown here is derived from an EMBL/GenBank/DDBJ whole genome shotgun (WGS) entry which is preliminary data.</text>
</comment>
<evidence type="ECO:0000313" key="3">
    <source>
        <dbReference type="Proteomes" id="UP000309138"/>
    </source>
</evidence>
<reference evidence="2 3" key="1">
    <citation type="submission" date="2019-04" db="EMBL/GenBank/DDBJ databases">
        <authorList>
            <person name="Yang Y."/>
            <person name="Wei D."/>
        </authorList>
    </citation>
    <scope>NUCLEOTIDE SEQUENCE [LARGE SCALE GENOMIC DNA]</scope>
    <source>
        <strain evidence="2 3">L-1-4w-11</strain>
    </source>
</reference>
<evidence type="ECO:0000256" key="1">
    <source>
        <dbReference type="SAM" id="MobiDB-lite"/>
    </source>
</evidence>
<evidence type="ECO:0000313" key="2">
    <source>
        <dbReference type="EMBL" id="TKD50606.1"/>
    </source>
</evidence>
<organism evidence="2 3">
    <name type="scientific">Sphingomonas baiyangensis</name>
    <dbReference type="NCBI Taxonomy" id="2572576"/>
    <lineage>
        <taxon>Bacteria</taxon>
        <taxon>Pseudomonadati</taxon>
        <taxon>Pseudomonadota</taxon>
        <taxon>Alphaproteobacteria</taxon>
        <taxon>Sphingomonadales</taxon>
        <taxon>Sphingomonadaceae</taxon>
        <taxon>Sphingomonas</taxon>
    </lineage>
</organism>
<dbReference type="AlphaFoldDB" id="A0A4U1L3D5"/>
<feature type="compositionally biased region" description="Low complexity" evidence="1">
    <location>
        <begin position="90"/>
        <end position="107"/>
    </location>
</feature>
<sequence>MSKRRHLDGTALNAALRAQHQRDATEEPASLLTTMDAVRLLKPLILDRRTRKWTDPMIAALLAELGVEISAETLRTYRSRLAREASADEPAVAPSGPAAPAEMPAPATRSATPLPSDSSAPVIATSAPSSSLTPPPVKAAADAETGATPRRFNAAVDLDDCVCKPQVEVRW</sequence>
<gene>
    <name evidence="2" type="ORF">FBR43_07375</name>
</gene>
<proteinExistence type="predicted"/>
<feature type="compositionally biased region" description="Polar residues" evidence="1">
    <location>
        <begin position="109"/>
        <end position="119"/>
    </location>
</feature>
<accession>A0A4U1L3D5</accession>
<dbReference type="OrthoDB" id="7448420at2"/>
<protein>
    <submittedName>
        <fullName evidence="2">Uncharacterized protein</fullName>
    </submittedName>
</protein>
<dbReference type="Proteomes" id="UP000309138">
    <property type="component" value="Unassembled WGS sequence"/>
</dbReference>